<keyword evidence="2" id="KW-0677">Repeat</keyword>
<dbReference type="GO" id="GO:0005634">
    <property type="term" value="C:nucleus"/>
    <property type="evidence" value="ECO:0007669"/>
    <property type="project" value="TreeGrafter"/>
</dbReference>
<dbReference type="Pfam" id="PF00400">
    <property type="entry name" value="WD40"/>
    <property type="match status" value="3"/>
</dbReference>
<feature type="region of interest" description="Disordered" evidence="4">
    <location>
        <begin position="45"/>
        <end position="88"/>
    </location>
</feature>
<dbReference type="SMART" id="SM00320">
    <property type="entry name" value="WD40"/>
    <property type="match status" value="5"/>
</dbReference>
<dbReference type="GO" id="GO:0035861">
    <property type="term" value="C:site of double-strand break"/>
    <property type="evidence" value="ECO:0007669"/>
    <property type="project" value="TreeGrafter"/>
</dbReference>
<dbReference type="InterPro" id="IPR001680">
    <property type="entry name" value="WD40_rpt"/>
</dbReference>
<keyword evidence="1 3" id="KW-0853">WD repeat</keyword>
<dbReference type="InterPro" id="IPR019775">
    <property type="entry name" value="WD40_repeat_CS"/>
</dbReference>
<sequence length="561" mass="62289">MPNPLKRLPEELSDDEVEVEQADFTGIGFLPGGFGKQEAKRDVNKLYEAARRVPAKAPKPKDDADSDDDSDDDDDDEDDDEYPISHWVNMKPHSKAVSSISLDPSGTRFVTASHDYSMKLFDFPAMSLDHKYAFRALEPSESHHIHSATFSHLDSGQYILVIPAANQAKLYSRDGFEELEFVKGDMYLRDMHNTKGHVAEITAGCWSPVDGNVVATASADSTIRLWDINNKRAHKEIMVHKSKTGKGGRSRMCSLAWAGTPEQGKSLIASVVLDGSLVVYAGQGPYSRPAMEVRDAHVADTWTGGLVFSPDGRLLASRGQDGCIKLWDTRKLKTPVTVRSDFPTPSQPEANLIFSPNSSNILTGDDAGNLHILSAATLRSEETHVISPGAALTSITWHPKINQILCGDTKGEVHVLFSANKSEKGAKTIITNAPRKKHIDDDPSLIMDTTHIPQEAIMEPGEQPRKRVSDRMKPEMPHLTPWGKTQPDQEYVRKIHTLDGVRDEDPREALLKYADKAENDPMFTSVWQKNQPKTIYADVEDEEEEEQPTTANKFKRQKMGA</sequence>
<reference evidence="5 6" key="1">
    <citation type="submission" date="2019-04" db="EMBL/GenBank/DDBJ databases">
        <title>Comparative genomics and transcriptomics to analyze fruiting body development in filamentous ascomycetes.</title>
        <authorList>
            <consortium name="DOE Joint Genome Institute"/>
            <person name="Lutkenhaus R."/>
            <person name="Traeger S."/>
            <person name="Breuer J."/>
            <person name="Kuo A."/>
            <person name="Lipzen A."/>
            <person name="Pangilinan J."/>
            <person name="Dilworth D."/>
            <person name="Sandor L."/>
            <person name="Poggeler S."/>
            <person name="Barry K."/>
            <person name="Grigoriev I.V."/>
            <person name="Nowrousian M."/>
        </authorList>
    </citation>
    <scope>NUCLEOTIDE SEQUENCE [LARGE SCALE GENOMIC DNA]</scope>
    <source>
        <strain evidence="5 6">CBS 389.68</strain>
    </source>
</reference>
<keyword evidence="6" id="KW-1185">Reference proteome</keyword>
<feature type="repeat" description="WD" evidence="3">
    <location>
        <begin position="306"/>
        <end position="337"/>
    </location>
</feature>
<feature type="repeat" description="WD" evidence="3">
    <location>
        <begin position="194"/>
        <end position="236"/>
    </location>
</feature>
<evidence type="ECO:0000313" key="5">
    <source>
        <dbReference type="EMBL" id="TGZ83855.1"/>
    </source>
</evidence>
<gene>
    <name evidence="5" type="ORF">EX30DRAFT_303516</name>
</gene>
<proteinExistence type="predicted"/>
<name>A0A4V3SJG3_9PEZI</name>
<dbReference type="PRINTS" id="PR00320">
    <property type="entry name" value="GPROTEINBRPT"/>
</dbReference>
<dbReference type="PROSITE" id="PS50082">
    <property type="entry name" value="WD_REPEATS_2"/>
    <property type="match status" value="3"/>
</dbReference>
<dbReference type="PROSITE" id="PS50294">
    <property type="entry name" value="WD_REPEATS_REGION"/>
    <property type="match status" value="2"/>
</dbReference>
<feature type="compositionally biased region" description="Acidic residues" evidence="4">
    <location>
        <begin position="538"/>
        <end position="547"/>
    </location>
</feature>
<dbReference type="Gene3D" id="2.130.10.10">
    <property type="entry name" value="YVTN repeat-like/Quinoprotein amine dehydrogenase"/>
    <property type="match status" value="2"/>
</dbReference>
<dbReference type="SUPFAM" id="SSF50978">
    <property type="entry name" value="WD40 repeat-like"/>
    <property type="match status" value="1"/>
</dbReference>
<dbReference type="STRING" id="341454.A0A4V3SJG3"/>
<dbReference type="PANTHER" id="PTHR16017:SF0">
    <property type="entry name" value="WD REPEAT-CONTAINING PROTEIN 70"/>
    <property type="match status" value="1"/>
</dbReference>
<dbReference type="InParanoid" id="A0A4V3SJG3"/>
<dbReference type="Proteomes" id="UP000298138">
    <property type="component" value="Unassembled WGS sequence"/>
</dbReference>
<feature type="repeat" description="WD" evidence="3">
    <location>
        <begin position="90"/>
        <end position="122"/>
    </location>
</feature>
<dbReference type="InterPro" id="IPR051858">
    <property type="entry name" value="WD_repeat_GAD-1"/>
</dbReference>
<evidence type="ECO:0000313" key="6">
    <source>
        <dbReference type="Proteomes" id="UP000298138"/>
    </source>
</evidence>
<evidence type="ECO:0000256" key="3">
    <source>
        <dbReference type="PROSITE-ProRule" id="PRU00221"/>
    </source>
</evidence>
<organism evidence="5 6">
    <name type="scientific">Ascodesmis nigricans</name>
    <dbReference type="NCBI Taxonomy" id="341454"/>
    <lineage>
        <taxon>Eukaryota</taxon>
        <taxon>Fungi</taxon>
        <taxon>Dikarya</taxon>
        <taxon>Ascomycota</taxon>
        <taxon>Pezizomycotina</taxon>
        <taxon>Pezizomycetes</taxon>
        <taxon>Pezizales</taxon>
        <taxon>Ascodesmidaceae</taxon>
        <taxon>Ascodesmis</taxon>
    </lineage>
</organism>
<evidence type="ECO:0000256" key="4">
    <source>
        <dbReference type="SAM" id="MobiDB-lite"/>
    </source>
</evidence>
<dbReference type="PROSITE" id="PS00678">
    <property type="entry name" value="WD_REPEATS_1"/>
    <property type="match status" value="1"/>
</dbReference>
<dbReference type="OrthoDB" id="10264376at2759"/>
<feature type="region of interest" description="Disordered" evidence="4">
    <location>
        <begin position="538"/>
        <end position="561"/>
    </location>
</feature>
<dbReference type="EMBL" id="ML220113">
    <property type="protein sequence ID" value="TGZ83855.1"/>
    <property type="molecule type" value="Genomic_DNA"/>
</dbReference>
<evidence type="ECO:0000256" key="1">
    <source>
        <dbReference type="ARBA" id="ARBA00022574"/>
    </source>
</evidence>
<dbReference type="InterPro" id="IPR036322">
    <property type="entry name" value="WD40_repeat_dom_sf"/>
</dbReference>
<dbReference type="PANTHER" id="PTHR16017">
    <property type="entry name" value="GASTRULATION DEFECTIVE PROTEIN 1-RELATED"/>
    <property type="match status" value="1"/>
</dbReference>
<dbReference type="InterPro" id="IPR020472">
    <property type="entry name" value="WD40_PAC1"/>
</dbReference>
<dbReference type="AlphaFoldDB" id="A0A4V3SJG3"/>
<dbReference type="InterPro" id="IPR015943">
    <property type="entry name" value="WD40/YVTN_repeat-like_dom_sf"/>
</dbReference>
<protein>
    <submittedName>
        <fullName evidence="5">WD40 repeat-like protein</fullName>
    </submittedName>
</protein>
<feature type="compositionally biased region" description="Acidic residues" evidence="4">
    <location>
        <begin position="64"/>
        <end position="82"/>
    </location>
</feature>
<accession>A0A4V3SJG3</accession>
<evidence type="ECO:0000256" key="2">
    <source>
        <dbReference type="ARBA" id="ARBA00022737"/>
    </source>
</evidence>